<dbReference type="Gramene" id="MELO3C013038.2.1">
    <property type="protein sequence ID" value="MELO3C013038.2.1"/>
    <property type="gene ID" value="MELO3C013038.2"/>
</dbReference>
<proteinExistence type="predicted"/>
<dbReference type="EnsemblPlants" id="MELO3C013038.2.1">
    <property type="protein sequence ID" value="MELO3C013038.2.1"/>
    <property type="gene ID" value="MELO3C013038.2"/>
</dbReference>
<protein>
    <submittedName>
        <fullName evidence="1">Uncharacterized protein</fullName>
    </submittedName>
</protein>
<reference evidence="1" key="1">
    <citation type="submission" date="2023-03" db="UniProtKB">
        <authorList>
            <consortium name="EnsemblPlants"/>
        </authorList>
    </citation>
    <scope>IDENTIFICATION</scope>
</reference>
<name>A0A9I9D4C9_CUCME</name>
<organism evidence="1">
    <name type="scientific">Cucumis melo</name>
    <name type="common">Muskmelon</name>
    <dbReference type="NCBI Taxonomy" id="3656"/>
    <lineage>
        <taxon>Eukaryota</taxon>
        <taxon>Viridiplantae</taxon>
        <taxon>Streptophyta</taxon>
        <taxon>Embryophyta</taxon>
        <taxon>Tracheophyta</taxon>
        <taxon>Spermatophyta</taxon>
        <taxon>Magnoliopsida</taxon>
        <taxon>eudicotyledons</taxon>
        <taxon>Gunneridae</taxon>
        <taxon>Pentapetalae</taxon>
        <taxon>rosids</taxon>
        <taxon>fabids</taxon>
        <taxon>Cucurbitales</taxon>
        <taxon>Cucurbitaceae</taxon>
        <taxon>Benincaseae</taxon>
        <taxon>Cucumis</taxon>
    </lineage>
</organism>
<dbReference type="AlphaFoldDB" id="A0A9I9D4C9"/>
<sequence length="51" mass="5960">MVRNWVERHIGILVQGWRSDGLTEKVKQTLRLRELRDFPVEMPTPKSGEIG</sequence>
<accession>A0A9I9D4C9</accession>
<evidence type="ECO:0000313" key="1">
    <source>
        <dbReference type="EnsemblPlants" id="MELO3C013038.2.1"/>
    </source>
</evidence>